<dbReference type="EC" id="7.1.1.2" evidence="3 17"/>
<keyword evidence="6 17" id="KW-0679">Respiratory chain</keyword>
<feature type="transmembrane region" description="Helical" evidence="17">
    <location>
        <begin position="92"/>
        <end position="115"/>
    </location>
</feature>
<keyword evidence="11 17" id="KW-1133">Transmembrane helix</keyword>
<feature type="domain" description="NADH:quinone oxidoreductase/Mrp antiporter transmembrane" evidence="18">
    <location>
        <begin position="23"/>
        <end position="288"/>
    </location>
</feature>
<geneLocation type="mitochondrion" evidence="20"/>
<keyword evidence="5" id="KW-0813">Transport</keyword>
<name>U6C1Z3_HASNA</name>
<sequence>MSPMIKYLLISSLGLGTALTFISSHWLLAWMGLEINTLAIIPLMAQHHHPRATEAATKYLLIQAASTAMLLFATTTNAYMQEGWEITQIKDQTATTLIVLALALKLGLAPFHFWLPEVMQGLDIMTGMILATWQKLAPIALIIQISHSAHLSLLTLLGVLSTTMAGWAGMNQTQLRKILAYSSTAHLGWIIIITSYAPHLTLLTLAIYIFMTAAAFLTIKETASTKINTLTQSWSKNPTMTTMMILILLSLAGLPPMTGFMPKWLILEELTKQEMIVPATVVAMSALLSLYFYLRLCYSSALTLFPSTTKLKSPWRHKNKVMASTSTMATTLPLTPLIVALPTLLLMY</sequence>
<dbReference type="GO" id="GO:0005743">
    <property type="term" value="C:mitochondrial inner membrane"/>
    <property type="evidence" value="ECO:0007669"/>
    <property type="project" value="UniProtKB-SubCell"/>
</dbReference>
<keyword evidence="10 17" id="KW-0249">Electron transport</keyword>
<evidence type="ECO:0000256" key="16">
    <source>
        <dbReference type="ARBA" id="ARBA00049551"/>
    </source>
</evidence>
<evidence type="ECO:0000256" key="8">
    <source>
        <dbReference type="ARBA" id="ARBA00022792"/>
    </source>
</evidence>
<evidence type="ECO:0000256" key="1">
    <source>
        <dbReference type="ARBA" id="ARBA00004448"/>
    </source>
</evidence>
<feature type="transmembrane region" description="Helical" evidence="17">
    <location>
        <begin position="60"/>
        <end position="80"/>
    </location>
</feature>
<evidence type="ECO:0000256" key="11">
    <source>
        <dbReference type="ARBA" id="ARBA00022989"/>
    </source>
</evidence>
<evidence type="ECO:0000256" key="15">
    <source>
        <dbReference type="ARBA" id="ARBA00023136"/>
    </source>
</evidence>
<comment type="similarity">
    <text evidence="2 17">Belongs to the complex I subunit 2 family.</text>
</comment>
<dbReference type="InterPro" id="IPR003917">
    <property type="entry name" value="NADH_UbQ_OxRdtase_chain2"/>
</dbReference>
<evidence type="ECO:0000259" key="18">
    <source>
        <dbReference type="Pfam" id="PF00361"/>
    </source>
</evidence>
<dbReference type="PANTHER" id="PTHR46552">
    <property type="entry name" value="NADH-UBIQUINONE OXIDOREDUCTASE CHAIN 2"/>
    <property type="match status" value="1"/>
</dbReference>
<accession>U6C1Z3</accession>
<evidence type="ECO:0000256" key="6">
    <source>
        <dbReference type="ARBA" id="ARBA00022660"/>
    </source>
</evidence>
<dbReference type="PRINTS" id="PR01436">
    <property type="entry name" value="NADHDHGNASE2"/>
</dbReference>
<evidence type="ECO:0000256" key="14">
    <source>
        <dbReference type="ARBA" id="ARBA00023128"/>
    </source>
</evidence>
<organism evidence="20">
    <name type="scientific">Hasemania nana</name>
    <name type="common">Silvertip tetra</name>
    <name type="synonym">Tetragonopterus nanus</name>
    <dbReference type="NCBI Taxonomy" id="681919"/>
    <lineage>
        <taxon>Eukaryota</taxon>
        <taxon>Metazoa</taxon>
        <taxon>Chordata</taxon>
        <taxon>Craniata</taxon>
        <taxon>Vertebrata</taxon>
        <taxon>Euteleostomi</taxon>
        <taxon>Actinopterygii</taxon>
        <taxon>Neopterygii</taxon>
        <taxon>Teleostei</taxon>
        <taxon>Ostariophysi</taxon>
        <taxon>Characiformes</taxon>
        <taxon>Characoidei</taxon>
        <taxon>Acestrorhamphidae</taxon>
        <taxon>Stichonodontinae</taxon>
        <taxon>Hasemania</taxon>
    </lineage>
</organism>
<dbReference type="Pfam" id="PF06444">
    <property type="entry name" value="NADH_dehy_S2_C"/>
    <property type="match status" value="1"/>
</dbReference>
<dbReference type="GeneID" id="17428372"/>
<protein>
    <recommendedName>
        <fullName evidence="4 17">NADH-ubiquinone oxidoreductase chain 2</fullName>
        <ecNumber evidence="3 17">7.1.1.2</ecNumber>
    </recommendedName>
</protein>
<dbReference type="InterPro" id="IPR010933">
    <property type="entry name" value="NADH_DH_su2_C"/>
</dbReference>
<keyword evidence="12 17" id="KW-0520">NAD</keyword>
<evidence type="ECO:0000256" key="17">
    <source>
        <dbReference type="RuleBase" id="RU003403"/>
    </source>
</evidence>
<evidence type="ECO:0000256" key="3">
    <source>
        <dbReference type="ARBA" id="ARBA00012944"/>
    </source>
</evidence>
<evidence type="ECO:0000256" key="9">
    <source>
        <dbReference type="ARBA" id="ARBA00022967"/>
    </source>
</evidence>
<proteinExistence type="inferred from homology"/>
<feature type="transmembrane region" description="Helical" evidence="17">
    <location>
        <begin position="7"/>
        <end position="28"/>
    </location>
</feature>
<evidence type="ECO:0000256" key="5">
    <source>
        <dbReference type="ARBA" id="ARBA00022448"/>
    </source>
</evidence>
<dbReference type="PANTHER" id="PTHR46552:SF1">
    <property type="entry name" value="NADH-UBIQUINONE OXIDOREDUCTASE CHAIN 2"/>
    <property type="match status" value="1"/>
</dbReference>
<keyword evidence="8 17" id="KW-0999">Mitochondrion inner membrane</keyword>
<reference evidence="20" key="1">
    <citation type="submission" date="2013-10" db="EMBL/GenBank/DDBJ databases">
        <title>The complete mitochondrial genome of the silvertip tetra, Hasemania nana (Characiformes, Characidae).</title>
        <authorList>
            <person name="Ru X."/>
            <person name="Zixia"/>
            <person name="Zh"/>
        </authorList>
    </citation>
    <scope>NUCLEOTIDE SEQUENCE</scope>
</reference>
<evidence type="ECO:0000313" key="20">
    <source>
        <dbReference type="EMBL" id="BAO02251.1"/>
    </source>
</evidence>
<dbReference type="AlphaFoldDB" id="U6C1Z3"/>
<dbReference type="CTD" id="4536"/>
<feature type="transmembrane region" description="Helical" evidence="17">
    <location>
        <begin position="178"/>
        <end position="196"/>
    </location>
</feature>
<feature type="transmembrane region" description="Helical" evidence="17">
    <location>
        <begin position="326"/>
        <end position="347"/>
    </location>
</feature>
<dbReference type="Pfam" id="PF00361">
    <property type="entry name" value="Proton_antipo_M"/>
    <property type="match status" value="1"/>
</dbReference>
<dbReference type="GO" id="GO:0006120">
    <property type="term" value="P:mitochondrial electron transport, NADH to ubiquinone"/>
    <property type="evidence" value="ECO:0007669"/>
    <property type="project" value="InterPro"/>
</dbReference>
<feature type="transmembrane region" description="Helical" evidence="17">
    <location>
        <begin position="281"/>
        <end position="305"/>
    </location>
</feature>
<feature type="transmembrane region" description="Helical" evidence="17">
    <location>
        <begin position="240"/>
        <end position="261"/>
    </location>
</feature>
<keyword evidence="14 17" id="KW-0496">Mitochondrion</keyword>
<evidence type="ECO:0000256" key="12">
    <source>
        <dbReference type="ARBA" id="ARBA00023027"/>
    </source>
</evidence>
<keyword evidence="13 17" id="KW-0830">Ubiquinone</keyword>
<feature type="domain" description="NADH dehydrogenase subunit 2 C-terminal" evidence="19">
    <location>
        <begin position="290"/>
        <end position="338"/>
    </location>
</feature>
<evidence type="ECO:0000256" key="2">
    <source>
        <dbReference type="ARBA" id="ARBA00007012"/>
    </source>
</evidence>
<comment type="subcellular location">
    <subcellularLocation>
        <location evidence="1 17">Mitochondrion inner membrane</location>
        <topology evidence="1 17">Multi-pass membrane protein</topology>
    </subcellularLocation>
</comment>
<keyword evidence="15 17" id="KW-0472">Membrane</keyword>
<comment type="function">
    <text evidence="17">Core subunit of the mitochondrial membrane respiratory chain NADH dehydrogenase (Complex I) which catalyzes electron transfer from NADH through the respiratory chain, using ubiquinone as an electron acceptor. Essential for the catalytic activity and assembly of complex I.</text>
</comment>
<keyword evidence="9 17" id="KW-1278">Translocase</keyword>
<evidence type="ECO:0000256" key="10">
    <source>
        <dbReference type="ARBA" id="ARBA00022982"/>
    </source>
</evidence>
<keyword evidence="7 17" id="KW-0812">Transmembrane</keyword>
<feature type="transmembrane region" description="Helical" evidence="17">
    <location>
        <begin position="202"/>
        <end position="219"/>
    </location>
</feature>
<dbReference type="InterPro" id="IPR001750">
    <property type="entry name" value="ND/Mrp_TM"/>
</dbReference>
<gene>
    <name evidence="20" type="primary">ND2</name>
</gene>
<evidence type="ECO:0000256" key="7">
    <source>
        <dbReference type="ARBA" id="ARBA00022692"/>
    </source>
</evidence>
<feature type="transmembrane region" description="Helical" evidence="17">
    <location>
        <begin position="135"/>
        <end position="157"/>
    </location>
</feature>
<dbReference type="InterPro" id="IPR050175">
    <property type="entry name" value="Complex_I_Subunit_2"/>
</dbReference>
<evidence type="ECO:0000256" key="13">
    <source>
        <dbReference type="ARBA" id="ARBA00023075"/>
    </source>
</evidence>
<evidence type="ECO:0000256" key="4">
    <source>
        <dbReference type="ARBA" id="ARBA00021008"/>
    </source>
</evidence>
<comment type="catalytic activity">
    <reaction evidence="16 17">
        <text>a ubiquinone + NADH + 5 H(+)(in) = a ubiquinol + NAD(+) + 4 H(+)(out)</text>
        <dbReference type="Rhea" id="RHEA:29091"/>
        <dbReference type="Rhea" id="RHEA-COMP:9565"/>
        <dbReference type="Rhea" id="RHEA-COMP:9566"/>
        <dbReference type="ChEBI" id="CHEBI:15378"/>
        <dbReference type="ChEBI" id="CHEBI:16389"/>
        <dbReference type="ChEBI" id="CHEBI:17976"/>
        <dbReference type="ChEBI" id="CHEBI:57540"/>
        <dbReference type="ChEBI" id="CHEBI:57945"/>
        <dbReference type="EC" id="7.1.1.2"/>
    </reaction>
</comment>
<evidence type="ECO:0000259" key="19">
    <source>
        <dbReference type="Pfam" id="PF06444"/>
    </source>
</evidence>
<dbReference type="GO" id="GO:0008137">
    <property type="term" value="F:NADH dehydrogenase (ubiquinone) activity"/>
    <property type="evidence" value="ECO:0007669"/>
    <property type="project" value="UniProtKB-EC"/>
</dbReference>
<dbReference type="EMBL" id="AB861475">
    <property type="protein sequence ID" value="BAO02251.1"/>
    <property type="molecule type" value="Genomic_DNA"/>
</dbReference>
<dbReference type="RefSeq" id="YP_008758356.1">
    <property type="nucleotide sequence ID" value="NC_022724.1"/>
</dbReference>